<dbReference type="AlphaFoldDB" id="A0A6A6Z692"/>
<organism evidence="1">
    <name type="scientific">Mytilinidion resinicola</name>
    <dbReference type="NCBI Taxonomy" id="574789"/>
    <lineage>
        <taxon>Eukaryota</taxon>
        <taxon>Fungi</taxon>
        <taxon>Dikarya</taxon>
        <taxon>Ascomycota</taxon>
        <taxon>Pezizomycotina</taxon>
        <taxon>Dothideomycetes</taxon>
        <taxon>Pleosporomycetidae</taxon>
        <taxon>Mytilinidiales</taxon>
        <taxon>Mytilinidiaceae</taxon>
        <taxon>Mytilinidion</taxon>
    </lineage>
</organism>
<accession>A0A6A6Z692</accession>
<dbReference type="EMBL" id="MU003693">
    <property type="protein sequence ID" value="KAF2816621.1"/>
    <property type="molecule type" value="Genomic_DNA"/>
</dbReference>
<proteinExistence type="predicted"/>
<evidence type="ECO:0000313" key="3">
    <source>
        <dbReference type="RefSeq" id="XP_033583585.1"/>
    </source>
</evidence>
<dbReference type="Proteomes" id="UP000504636">
    <property type="component" value="Unplaced"/>
</dbReference>
<reference evidence="3" key="2">
    <citation type="submission" date="2020-04" db="EMBL/GenBank/DDBJ databases">
        <authorList>
            <consortium name="NCBI Genome Project"/>
        </authorList>
    </citation>
    <scope>NUCLEOTIDE SEQUENCE</scope>
    <source>
        <strain evidence="3">CBS 304.34</strain>
    </source>
</reference>
<evidence type="ECO:0000313" key="1">
    <source>
        <dbReference type="EMBL" id="KAF2816621.1"/>
    </source>
</evidence>
<name>A0A6A6Z692_9PEZI</name>
<gene>
    <name evidence="1 3" type="ORF">BDZ99DRAFT_140328</name>
</gene>
<keyword evidence="2" id="KW-1185">Reference proteome</keyword>
<reference evidence="1 3" key="1">
    <citation type="journal article" date="2020" name="Stud. Mycol.">
        <title>101 Dothideomycetes genomes: a test case for predicting lifestyles and emergence of pathogens.</title>
        <authorList>
            <person name="Haridas S."/>
            <person name="Albert R."/>
            <person name="Binder M."/>
            <person name="Bloem J."/>
            <person name="Labutti K."/>
            <person name="Salamov A."/>
            <person name="Andreopoulos B."/>
            <person name="Baker S."/>
            <person name="Barry K."/>
            <person name="Bills G."/>
            <person name="Bluhm B."/>
            <person name="Cannon C."/>
            <person name="Castanera R."/>
            <person name="Culley D."/>
            <person name="Daum C."/>
            <person name="Ezra D."/>
            <person name="Gonzalez J."/>
            <person name="Henrissat B."/>
            <person name="Kuo A."/>
            <person name="Liang C."/>
            <person name="Lipzen A."/>
            <person name="Lutzoni F."/>
            <person name="Magnuson J."/>
            <person name="Mondo S."/>
            <person name="Nolan M."/>
            <person name="Ohm R."/>
            <person name="Pangilinan J."/>
            <person name="Park H.-J."/>
            <person name="Ramirez L."/>
            <person name="Alfaro M."/>
            <person name="Sun H."/>
            <person name="Tritt A."/>
            <person name="Yoshinaga Y."/>
            <person name="Zwiers L.-H."/>
            <person name="Turgeon B."/>
            <person name="Goodwin S."/>
            <person name="Spatafora J."/>
            <person name="Crous P."/>
            <person name="Grigoriev I."/>
        </authorList>
    </citation>
    <scope>NUCLEOTIDE SEQUENCE</scope>
    <source>
        <strain evidence="1 3">CBS 304.34</strain>
    </source>
</reference>
<protein>
    <submittedName>
        <fullName evidence="1 3">Uncharacterized protein</fullName>
    </submittedName>
</protein>
<dbReference type="RefSeq" id="XP_033583585.1">
    <property type="nucleotide sequence ID" value="XM_033712682.1"/>
</dbReference>
<sequence>MGLCYRRMVRRALRCSEAWVLQLVSISRCGKPRTWCLWSIYLLHVTRPVWMLCRSKRERDIRTVVSALPRMRRQLMRA</sequence>
<evidence type="ECO:0000313" key="2">
    <source>
        <dbReference type="Proteomes" id="UP000504636"/>
    </source>
</evidence>
<dbReference type="GeneID" id="54453575"/>
<reference evidence="3" key="3">
    <citation type="submission" date="2025-04" db="UniProtKB">
        <authorList>
            <consortium name="RefSeq"/>
        </authorList>
    </citation>
    <scope>IDENTIFICATION</scope>
    <source>
        <strain evidence="3">CBS 304.34</strain>
    </source>
</reference>